<name>A0A0C9ZXT5_9AGAM</name>
<keyword evidence="2" id="KW-1185">Reference proteome</keyword>
<dbReference type="AlphaFoldDB" id="A0A0C9ZXT5"/>
<evidence type="ECO:0000313" key="1">
    <source>
        <dbReference type="EMBL" id="KIK34301.1"/>
    </source>
</evidence>
<reference evidence="1 2" key="1">
    <citation type="submission" date="2014-04" db="EMBL/GenBank/DDBJ databases">
        <authorList>
            <consortium name="DOE Joint Genome Institute"/>
            <person name="Kuo A."/>
            <person name="Ruytinx J."/>
            <person name="Rineau F."/>
            <person name="Colpaert J."/>
            <person name="Kohler A."/>
            <person name="Nagy L.G."/>
            <person name="Floudas D."/>
            <person name="Copeland A."/>
            <person name="Barry K.W."/>
            <person name="Cichocki N."/>
            <person name="Veneault-Fourrey C."/>
            <person name="LaButti K."/>
            <person name="Lindquist E.A."/>
            <person name="Lipzen A."/>
            <person name="Lundell T."/>
            <person name="Morin E."/>
            <person name="Murat C."/>
            <person name="Sun H."/>
            <person name="Tunlid A."/>
            <person name="Henrissat B."/>
            <person name="Grigoriev I.V."/>
            <person name="Hibbett D.S."/>
            <person name="Martin F."/>
            <person name="Nordberg H.P."/>
            <person name="Cantor M.N."/>
            <person name="Hua S.X."/>
        </authorList>
    </citation>
    <scope>NUCLEOTIDE SEQUENCE [LARGE SCALE GENOMIC DNA]</scope>
    <source>
        <strain evidence="1 2">UH-Slu-Lm8-n1</strain>
    </source>
</reference>
<dbReference type="EMBL" id="KN835775">
    <property type="protein sequence ID" value="KIK34301.1"/>
    <property type="molecule type" value="Genomic_DNA"/>
</dbReference>
<dbReference type="Proteomes" id="UP000054485">
    <property type="component" value="Unassembled WGS sequence"/>
</dbReference>
<organism evidence="1 2">
    <name type="scientific">Suillus luteus UH-Slu-Lm8-n1</name>
    <dbReference type="NCBI Taxonomy" id="930992"/>
    <lineage>
        <taxon>Eukaryota</taxon>
        <taxon>Fungi</taxon>
        <taxon>Dikarya</taxon>
        <taxon>Basidiomycota</taxon>
        <taxon>Agaricomycotina</taxon>
        <taxon>Agaricomycetes</taxon>
        <taxon>Agaricomycetidae</taxon>
        <taxon>Boletales</taxon>
        <taxon>Suillineae</taxon>
        <taxon>Suillaceae</taxon>
        <taxon>Suillus</taxon>
    </lineage>
</organism>
<gene>
    <name evidence="1" type="ORF">CY34DRAFT_17818</name>
</gene>
<dbReference type="InParanoid" id="A0A0C9ZXT5"/>
<dbReference type="HOGENOM" id="CLU_1579545_0_0_1"/>
<proteinExistence type="predicted"/>
<accession>A0A0C9ZXT5</accession>
<evidence type="ECO:0000313" key="2">
    <source>
        <dbReference type="Proteomes" id="UP000054485"/>
    </source>
</evidence>
<sequence>MHLSVLEFECVCTALRCGRLYLDEDDLVALQSTLGASASGSAPSSASASLLPCQILARSSRPLARLAFLLALVPVFFARPLSRRRYIHPLLLQPRQYLLSLLHLKFISEAICGLGDIFFQVSVRLTAGSFHDVPRPIIMKLMESSIHRVSARAEAVDGVWQSFGKYGAQ</sequence>
<protein>
    <submittedName>
        <fullName evidence="1">Uncharacterized protein</fullName>
    </submittedName>
</protein>
<reference evidence="2" key="2">
    <citation type="submission" date="2015-01" db="EMBL/GenBank/DDBJ databases">
        <title>Evolutionary Origins and Diversification of the Mycorrhizal Mutualists.</title>
        <authorList>
            <consortium name="DOE Joint Genome Institute"/>
            <consortium name="Mycorrhizal Genomics Consortium"/>
            <person name="Kohler A."/>
            <person name="Kuo A."/>
            <person name="Nagy L.G."/>
            <person name="Floudas D."/>
            <person name="Copeland A."/>
            <person name="Barry K.W."/>
            <person name="Cichocki N."/>
            <person name="Veneault-Fourrey C."/>
            <person name="LaButti K."/>
            <person name="Lindquist E.A."/>
            <person name="Lipzen A."/>
            <person name="Lundell T."/>
            <person name="Morin E."/>
            <person name="Murat C."/>
            <person name="Riley R."/>
            <person name="Ohm R."/>
            <person name="Sun H."/>
            <person name="Tunlid A."/>
            <person name="Henrissat B."/>
            <person name="Grigoriev I.V."/>
            <person name="Hibbett D.S."/>
            <person name="Martin F."/>
        </authorList>
    </citation>
    <scope>NUCLEOTIDE SEQUENCE [LARGE SCALE GENOMIC DNA]</scope>
    <source>
        <strain evidence="2">UH-Slu-Lm8-n1</strain>
    </source>
</reference>